<name>A0A4C2ABS5_EUMVA</name>
<evidence type="ECO:0000313" key="2">
    <source>
        <dbReference type="EMBL" id="GBP97568.1"/>
    </source>
</evidence>
<feature type="domain" description="MULE transposase" evidence="1">
    <location>
        <begin position="15"/>
        <end position="113"/>
    </location>
</feature>
<dbReference type="AlphaFoldDB" id="A0A4C2ABS5"/>
<dbReference type="EMBL" id="BGZK01002958">
    <property type="protein sequence ID" value="GBP97568.1"/>
    <property type="molecule type" value="Genomic_DNA"/>
</dbReference>
<reference evidence="2 3" key="1">
    <citation type="journal article" date="2019" name="Commun. Biol.">
        <title>The bagworm genome reveals a unique fibroin gene that provides high tensile strength.</title>
        <authorList>
            <person name="Kono N."/>
            <person name="Nakamura H."/>
            <person name="Ohtoshi R."/>
            <person name="Tomita M."/>
            <person name="Numata K."/>
            <person name="Arakawa K."/>
        </authorList>
    </citation>
    <scope>NUCLEOTIDE SEQUENCE [LARGE SCALE GENOMIC DNA]</scope>
</reference>
<comment type="caution">
    <text evidence="2">The sequence shown here is derived from an EMBL/GenBank/DDBJ whole genome shotgun (WGS) entry which is preliminary data.</text>
</comment>
<dbReference type="Pfam" id="PF10551">
    <property type="entry name" value="MULE"/>
    <property type="match status" value="1"/>
</dbReference>
<dbReference type="InterPro" id="IPR018289">
    <property type="entry name" value="MULE_transposase_dom"/>
</dbReference>
<dbReference type="OrthoDB" id="119028at2759"/>
<protein>
    <recommendedName>
        <fullName evidence="1">MULE transposase domain-containing protein</fullName>
    </recommendedName>
</protein>
<sequence>MSTKYLIEISKDAGVVHTDATYKLIWQGFPVLVCGTTDRNRKFHPLCVTIPSNEQKEDFKLMFQGLKDKIQEIFESSWNPKVLVCGAAKSIQNALLEVFGEHVVVRMCWAHAKRKIQERIERIENKELRDNILNDVDSLHSITDANMFDAASEAFVQNMKMRSNSSRTSEHSG</sequence>
<evidence type="ECO:0000313" key="3">
    <source>
        <dbReference type="Proteomes" id="UP000299102"/>
    </source>
</evidence>
<keyword evidence="3" id="KW-1185">Reference proteome</keyword>
<dbReference type="Proteomes" id="UP000299102">
    <property type="component" value="Unassembled WGS sequence"/>
</dbReference>
<gene>
    <name evidence="2" type="ORF">EVAR_103638_1</name>
</gene>
<evidence type="ECO:0000259" key="1">
    <source>
        <dbReference type="Pfam" id="PF10551"/>
    </source>
</evidence>
<proteinExistence type="predicted"/>
<accession>A0A4C2ABS5</accession>
<organism evidence="2 3">
    <name type="scientific">Eumeta variegata</name>
    <name type="common">Bagworm moth</name>
    <name type="synonym">Eumeta japonica</name>
    <dbReference type="NCBI Taxonomy" id="151549"/>
    <lineage>
        <taxon>Eukaryota</taxon>
        <taxon>Metazoa</taxon>
        <taxon>Ecdysozoa</taxon>
        <taxon>Arthropoda</taxon>
        <taxon>Hexapoda</taxon>
        <taxon>Insecta</taxon>
        <taxon>Pterygota</taxon>
        <taxon>Neoptera</taxon>
        <taxon>Endopterygota</taxon>
        <taxon>Lepidoptera</taxon>
        <taxon>Glossata</taxon>
        <taxon>Ditrysia</taxon>
        <taxon>Tineoidea</taxon>
        <taxon>Psychidae</taxon>
        <taxon>Oiketicinae</taxon>
        <taxon>Eumeta</taxon>
    </lineage>
</organism>